<dbReference type="AlphaFoldDB" id="A0A6M8IXK9"/>
<dbReference type="Proteomes" id="UP000503297">
    <property type="component" value="Chromosome"/>
</dbReference>
<evidence type="ECO:0000256" key="2">
    <source>
        <dbReference type="ARBA" id="ARBA00022448"/>
    </source>
</evidence>
<feature type="domain" description="ABC transporter" evidence="5">
    <location>
        <begin position="5"/>
        <end position="248"/>
    </location>
</feature>
<keyword evidence="2" id="KW-0813">Transport</keyword>
<dbReference type="SMART" id="SM00382">
    <property type="entry name" value="AAA"/>
    <property type="match status" value="1"/>
</dbReference>
<dbReference type="PROSITE" id="PS50893">
    <property type="entry name" value="ABC_TRANSPORTER_2"/>
    <property type="match status" value="1"/>
</dbReference>
<evidence type="ECO:0000256" key="3">
    <source>
        <dbReference type="ARBA" id="ARBA00022741"/>
    </source>
</evidence>
<dbReference type="InterPro" id="IPR003593">
    <property type="entry name" value="AAA+_ATPase"/>
</dbReference>
<evidence type="ECO:0000259" key="5">
    <source>
        <dbReference type="PROSITE" id="PS50893"/>
    </source>
</evidence>
<dbReference type="InterPro" id="IPR017871">
    <property type="entry name" value="ABC_transporter-like_CS"/>
</dbReference>
<dbReference type="RefSeq" id="WP_173164717.1">
    <property type="nucleotide sequence ID" value="NZ_CP053716.1"/>
</dbReference>
<dbReference type="Pfam" id="PF00005">
    <property type="entry name" value="ABC_tran"/>
    <property type="match status" value="1"/>
</dbReference>
<dbReference type="PANTHER" id="PTHR43776:SF7">
    <property type="entry name" value="D,D-DIPEPTIDE TRANSPORT ATP-BINDING PROTEIN DDPF-RELATED"/>
    <property type="match status" value="1"/>
</dbReference>
<organism evidence="6 7">
    <name type="scientific">Berryella wangjianweii</name>
    <dbReference type="NCBI Taxonomy" id="2734634"/>
    <lineage>
        <taxon>Bacteria</taxon>
        <taxon>Bacillati</taxon>
        <taxon>Actinomycetota</taxon>
        <taxon>Coriobacteriia</taxon>
        <taxon>Eggerthellales</taxon>
        <taxon>Eggerthellaceae</taxon>
        <taxon>Berryella</taxon>
    </lineage>
</organism>
<proteinExistence type="inferred from homology"/>
<evidence type="ECO:0000256" key="4">
    <source>
        <dbReference type="ARBA" id="ARBA00022840"/>
    </source>
</evidence>
<dbReference type="InterPro" id="IPR027417">
    <property type="entry name" value="P-loop_NTPase"/>
</dbReference>
<gene>
    <name evidence="6" type="ORF">HLV38_04940</name>
</gene>
<dbReference type="InterPro" id="IPR050319">
    <property type="entry name" value="ABC_transp_ATP-bind"/>
</dbReference>
<name>A0A6M8IXK9_9ACTN</name>
<keyword evidence="3" id="KW-0547">Nucleotide-binding</keyword>
<sequence>MSPVVIARDLRRVFAGPDGAAVTAVDGVSFQLGAGECLGLVGASGSGKSTVAALVMGFDRPTAGSVQVHGREVRCDRGSAARWHYRHIQMVFQQPQASFDPRRTLGRGIAESLMNAGVAAPAARERAEELLTRCGLPAAFADRYPHQVSGGQCQRAAIARALASEPSVLVCDEATSALDMTAQSQVMELLADIRGQRQLALLFISHDMALVQQMCDRVLVMSDGRIVEEGPTAHVIGNPQHPYTQSLIDAVL</sequence>
<dbReference type="CDD" id="cd03257">
    <property type="entry name" value="ABC_NikE_OppD_transporters"/>
    <property type="match status" value="1"/>
</dbReference>
<dbReference type="InterPro" id="IPR003439">
    <property type="entry name" value="ABC_transporter-like_ATP-bd"/>
</dbReference>
<accession>A0A6M8IXK9</accession>
<evidence type="ECO:0000313" key="6">
    <source>
        <dbReference type="EMBL" id="QKF07535.1"/>
    </source>
</evidence>
<keyword evidence="7" id="KW-1185">Reference proteome</keyword>
<dbReference type="SUPFAM" id="SSF52540">
    <property type="entry name" value="P-loop containing nucleoside triphosphate hydrolases"/>
    <property type="match status" value="1"/>
</dbReference>
<dbReference type="Gene3D" id="3.40.50.300">
    <property type="entry name" value="P-loop containing nucleotide triphosphate hydrolases"/>
    <property type="match status" value="1"/>
</dbReference>
<dbReference type="KEGG" id="bwa:HLV38_04940"/>
<dbReference type="GO" id="GO:0055085">
    <property type="term" value="P:transmembrane transport"/>
    <property type="evidence" value="ECO:0007669"/>
    <property type="project" value="UniProtKB-ARBA"/>
</dbReference>
<evidence type="ECO:0000256" key="1">
    <source>
        <dbReference type="ARBA" id="ARBA00005417"/>
    </source>
</evidence>
<dbReference type="PANTHER" id="PTHR43776">
    <property type="entry name" value="TRANSPORT ATP-BINDING PROTEIN"/>
    <property type="match status" value="1"/>
</dbReference>
<protein>
    <submittedName>
        <fullName evidence="6">ABC transporter ATP-binding protein</fullName>
    </submittedName>
</protein>
<comment type="similarity">
    <text evidence="1">Belongs to the ABC transporter superfamily.</text>
</comment>
<dbReference type="PROSITE" id="PS00211">
    <property type="entry name" value="ABC_TRANSPORTER_1"/>
    <property type="match status" value="1"/>
</dbReference>
<reference evidence="7" key="1">
    <citation type="submission" date="2020-05" db="EMBL/GenBank/DDBJ databases">
        <title>Novel species in genus Nocardioides.</title>
        <authorList>
            <person name="Zhang G."/>
        </authorList>
    </citation>
    <scope>NUCLEOTIDE SEQUENCE [LARGE SCALE GENOMIC DNA]</scope>
    <source>
        <strain evidence="7">zg-1050</strain>
    </source>
</reference>
<dbReference type="GO" id="GO:0016887">
    <property type="term" value="F:ATP hydrolysis activity"/>
    <property type="evidence" value="ECO:0007669"/>
    <property type="project" value="InterPro"/>
</dbReference>
<dbReference type="GO" id="GO:0005524">
    <property type="term" value="F:ATP binding"/>
    <property type="evidence" value="ECO:0007669"/>
    <property type="project" value="UniProtKB-KW"/>
</dbReference>
<keyword evidence="4 6" id="KW-0067">ATP-binding</keyword>
<dbReference type="EMBL" id="CP053716">
    <property type="protein sequence ID" value="QKF07535.1"/>
    <property type="molecule type" value="Genomic_DNA"/>
</dbReference>
<evidence type="ECO:0000313" key="7">
    <source>
        <dbReference type="Proteomes" id="UP000503297"/>
    </source>
</evidence>